<organism evidence="1 2">
    <name type="scientific">Polyplax serrata</name>
    <name type="common">Common mouse louse</name>
    <dbReference type="NCBI Taxonomy" id="468196"/>
    <lineage>
        <taxon>Eukaryota</taxon>
        <taxon>Metazoa</taxon>
        <taxon>Ecdysozoa</taxon>
        <taxon>Arthropoda</taxon>
        <taxon>Hexapoda</taxon>
        <taxon>Insecta</taxon>
        <taxon>Pterygota</taxon>
        <taxon>Neoptera</taxon>
        <taxon>Paraneoptera</taxon>
        <taxon>Psocodea</taxon>
        <taxon>Troctomorpha</taxon>
        <taxon>Phthiraptera</taxon>
        <taxon>Anoplura</taxon>
        <taxon>Polyplacidae</taxon>
        <taxon>Polyplax</taxon>
    </lineage>
</organism>
<accession>A0AAN8P277</accession>
<proteinExistence type="predicted"/>
<dbReference type="EMBL" id="JAWJWE010000004">
    <property type="protein sequence ID" value="KAK6636004.1"/>
    <property type="molecule type" value="Genomic_DNA"/>
</dbReference>
<evidence type="ECO:0000313" key="2">
    <source>
        <dbReference type="Proteomes" id="UP001372834"/>
    </source>
</evidence>
<reference evidence="1 2" key="1">
    <citation type="submission" date="2023-10" db="EMBL/GenBank/DDBJ databases">
        <title>Genomes of two closely related lineages of the louse Polyplax serrata with different host specificities.</title>
        <authorList>
            <person name="Martinu J."/>
            <person name="Tarabai H."/>
            <person name="Stefka J."/>
            <person name="Hypsa V."/>
        </authorList>
    </citation>
    <scope>NUCLEOTIDE SEQUENCE [LARGE SCALE GENOMIC DNA]</scope>
    <source>
        <strain evidence="1">HR10_N</strain>
    </source>
</reference>
<gene>
    <name evidence="1" type="ORF">RUM43_009656</name>
</gene>
<name>A0AAN8P277_POLSC</name>
<dbReference type="AlphaFoldDB" id="A0AAN8P277"/>
<comment type="caution">
    <text evidence="1">The sequence shown here is derived from an EMBL/GenBank/DDBJ whole genome shotgun (WGS) entry which is preliminary data.</text>
</comment>
<sequence>MAALELSTKPEKLSNDMLCFKVNFELIYLLSTLLYSIPEPPRLEKSPLLANGYNHPPTHINPMQFMQLNHPAAAHTAILSPAGMQHPGLQRPDGNLMKNQIPGMEAIARSGIWENCRAAYEDIVKHLER</sequence>
<dbReference type="Proteomes" id="UP001372834">
    <property type="component" value="Unassembled WGS sequence"/>
</dbReference>
<protein>
    <submittedName>
        <fullName evidence="1">Uncharacterized protein</fullName>
    </submittedName>
</protein>
<evidence type="ECO:0000313" key="1">
    <source>
        <dbReference type="EMBL" id="KAK6636004.1"/>
    </source>
</evidence>